<evidence type="ECO:0000256" key="1">
    <source>
        <dbReference type="SAM" id="MobiDB-lite"/>
    </source>
</evidence>
<dbReference type="Proteomes" id="UP000249464">
    <property type="component" value="Unassembled WGS sequence"/>
</dbReference>
<evidence type="ECO:0000313" key="3">
    <source>
        <dbReference type="EMBL" id="SGY75516.1"/>
    </source>
</evidence>
<feature type="transmembrane region" description="Helical" evidence="2">
    <location>
        <begin position="504"/>
        <end position="525"/>
    </location>
</feature>
<keyword evidence="2" id="KW-1133">Transmembrane helix</keyword>
<dbReference type="GO" id="GO:0006506">
    <property type="term" value="P:GPI anchor biosynthetic process"/>
    <property type="evidence" value="ECO:0007669"/>
    <property type="project" value="InterPro"/>
</dbReference>
<evidence type="ECO:0000256" key="2">
    <source>
        <dbReference type="SAM" id="Phobius"/>
    </source>
</evidence>
<dbReference type="AlphaFoldDB" id="A0A2X0MFA7"/>
<dbReference type="GO" id="GO:0005783">
    <property type="term" value="C:endoplasmic reticulum"/>
    <property type="evidence" value="ECO:0007669"/>
    <property type="project" value="TreeGrafter"/>
</dbReference>
<evidence type="ECO:0000313" key="4">
    <source>
        <dbReference type="Proteomes" id="UP000249464"/>
    </source>
</evidence>
<dbReference type="GO" id="GO:0016020">
    <property type="term" value="C:membrane"/>
    <property type="evidence" value="ECO:0007669"/>
    <property type="project" value="InterPro"/>
</dbReference>
<dbReference type="PANTHER" id="PTHR21329">
    <property type="entry name" value="PHOSPHATIDYLINOSITOL N-ACETYLGLUCOSAMINYLTRANSFERASE SUBUNIT Q-RELATED"/>
    <property type="match status" value="1"/>
</dbReference>
<feature type="region of interest" description="Disordered" evidence="1">
    <location>
        <begin position="14"/>
        <end position="50"/>
    </location>
</feature>
<feature type="transmembrane region" description="Helical" evidence="2">
    <location>
        <begin position="578"/>
        <end position="605"/>
    </location>
</feature>
<feature type="transmembrane region" description="Helical" evidence="2">
    <location>
        <begin position="473"/>
        <end position="492"/>
    </location>
</feature>
<dbReference type="STRING" id="796604.A0A2X0MFA7"/>
<dbReference type="EMBL" id="FQNC01000047">
    <property type="protein sequence ID" value="SGY75516.1"/>
    <property type="molecule type" value="Genomic_DNA"/>
</dbReference>
<proteinExistence type="predicted"/>
<gene>
    <name evidence="3" type="primary">BQ5605_C005g03430</name>
    <name evidence="3" type="ORF">BQ5605_C005G03430</name>
</gene>
<organism evidence="3 4">
    <name type="scientific">Microbotryum silenes-dioicae</name>
    <dbReference type="NCBI Taxonomy" id="796604"/>
    <lineage>
        <taxon>Eukaryota</taxon>
        <taxon>Fungi</taxon>
        <taxon>Dikarya</taxon>
        <taxon>Basidiomycota</taxon>
        <taxon>Pucciniomycotina</taxon>
        <taxon>Microbotryomycetes</taxon>
        <taxon>Microbotryales</taxon>
        <taxon>Microbotryaceae</taxon>
        <taxon>Microbotryum</taxon>
    </lineage>
</organism>
<keyword evidence="2" id="KW-0812">Transmembrane</keyword>
<dbReference type="InterPro" id="IPR007720">
    <property type="entry name" value="PigQ/GPI1"/>
</dbReference>
<reference evidence="3 4" key="1">
    <citation type="submission" date="2016-11" db="EMBL/GenBank/DDBJ databases">
        <authorList>
            <person name="Jaros S."/>
            <person name="Januszkiewicz K."/>
            <person name="Wedrychowicz H."/>
        </authorList>
    </citation>
    <scope>NUCLEOTIDE SEQUENCE [LARGE SCALE GENOMIC DNA]</scope>
</reference>
<accession>A0A2X0MFA7</accession>
<feature type="compositionally biased region" description="Polar residues" evidence="1">
    <location>
        <begin position="38"/>
        <end position="48"/>
    </location>
</feature>
<name>A0A2X0MFA7_9BASI</name>
<keyword evidence="4" id="KW-1185">Reference proteome</keyword>
<protein>
    <submittedName>
        <fullName evidence="3">BQ5605_C005g03430 protein</fullName>
    </submittedName>
</protein>
<sequence>MTASPSAADHCCFNESPSFTDAQPPASEPILDPHVASRPSTHQAPQTRSSERCRNAEMFLFVPWPMPGLVRQATGHNRHFLYGWQTYTSGAVIAGAFQAPTLADARSVLSTISRGSIQGPRILGTISYSATESDCDASLGNQKGGDWLPEQDLVRLVVHTSVQPVSPTCVSNPHAVVIMFSPPSRRRYQYFALDSSQSASSFSAATSAAPCARSRLVSSAADSEKASGEPMISTCSRTNGRLLALAASDFTSRADPVSVNLGEAVEQINASNCFSPVDQESVEYTPDGGIEQTVIQKTSMARAAQVPRRNSHWLSSRSFPLFTSADVQELSATVQQLRLRMSQGFMLPSQYRLIRHAKRNTRGRDAHSLVCGRVHYISCFNLLWLIANDVIVGIAIASFVCENHVVIGRGLGKLLRMSNSAWLSKLLMWLNDWPGGIKLNYELASMFSTAFLWASTKWDGQIIAPLTTVMPELVYLVGASAYGGTTLFLSVTSDVLSLLTLHLFGFYIFATSLFRWHIALLRAVFNIFRGVSHDRGKLFRALQLTVRTSPGFILWELGKRYNTLRHRVEPAVYETDQLLLGTILFMLAAFLFPTVLAFYLAFATVRKCACNACHCRGVSVLMKVCLIRQIRVIIIAFHALDEFMLAFMNGFPQFVLLLLLKDPARLPGGIRFKVFPPNGQAKLCQPLTMELLNQPIPASLVLSQHLHLSLLLATHYSPKKFILHLLQGELISPFPCARLRLLREI</sequence>
<keyword evidence="2" id="KW-0472">Membrane</keyword>
<dbReference type="PANTHER" id="PTHR21329:SF3">
    <property type="entry name" value="PHOSPHATIDYLINOSITOL N-ACETYLGLUCOSAMINYLTRANSFERASE SUBUNIT Q"/>
    <property type="match status" value="1"/>
</dbReference>
<dbReference type="Pfam" id="PF05024">
    <property type="entry name" value="Gpi1"/>
    <property type="match status" value="2"/>
</dbReference>